<dbReference type="HOGENOM" id="CLU_3384827_0_0_1"/>
<reference evidence="1" key="1">
    <citation type="submission" date="2011-11" db="EMBL/GenBank/DDBJ databases">
        <title>The Genome Sequence of Fusarium oxysporum PHW808.</title>
        <authorList>
            <consortium name="The Broad Institute Genome Sequencing Platform"/>
            <person name="Ma L.-J."/>
            <person name="Gale L.R."/>
            <person name="Schwartz D.C."/>
            <person name="Zhou S."/>
            <person name="Corby-Kistler H."/>
            <person name="Young S.K."/>
            <person name="Zeng Q."/>
            <person name="Gargeya S."/>
            <person name="Fitzgerald M."/>
            <person name="Haas B."/>
            <person name="Abouelleil A."/>
            <person name="Alvarado L."/>
            <person name="Arachchi H.M."/>
            <person name="Berlin A."/>
            <person name="Brown A."/>
            <person name="Chapman S.B."/>
            <person name="Chen Z."/>
            <person name="Dunbar C."/>
            <person name="Freedman E."/>
            <person name="Gearin G."/>
            <person name="Goldberg J."/>
            <person name="Griggs A."/>
            <person name="Gujja S."/>
            <person name="Heiman D."/>
            <person name="Howarth C."/>
            <person name="Larson L."/>
            <person name="Lui A."/>
            <person name="MacDonald P.J.P."/>
            <person name="Montmayeur A."/>
            <person name="Murphy C."/>
            <person name="Neiman D."/>
            <person name="Pearson M."/>
            <person name="Priest M."/>
            <person name="Roberts A."/>
            <person name="Saif S."/>
            <person name="Shea T."/>
            <person name="Shenoy N."/>
            <person name="Sisk P."/>
            <person name="Stolte C."/>
            <person name="Sykes S."/>
            <person name="Wortman J."/>
            <person name="Nusbaum C."/>
            <person name="Birren B."/>
        </authorList>
    </citation>
    <scope>NUCLEOTIDE SEQUENCE [LARGE SCALE GENOMIC DNA]</scope>
    <source>
        <strain evidence="1">54008</strain>
    </source>
</reference>
<name>X0GN21_FUSOX</name>
<accession>X0GN21</accession>
<evidence type="ECO:0000313" key="1">
    <source>
        <dbReference type="EMBL" id="EXL64688.1"/>
    </source>
</evidence>
<proteinExistence type="predicted"/>
<dbReference type="EMBL" id="KK033949">
    <property type="protein sequence ID" value="EXL64688.1"/>
    <property type="molecule type" value="Genomic_DNA"/>
</dbReference>
<dbReference type="Proteomes" id="UP000030676">
    <property type="component" value="Unassembled WGS sequence"/>
</dbReference>
<protein>
    <submittedName>
        <fullName evidence="1">Uncharacterized protein</fullName>
    </submittedName>
</protein>
<reference evidence="1" key="2">
    <citation type="submission" date="2014-03" db="EMBL/GenBank/DDBJ databases">
        <title>The Genome Annotation of Fusarium oxysporum PHW808.</title>
        <authorList>
            <consortium name="The Broad Institute Genomics Platform"/>
            <person name="Ma L.-J."/>
            <person name="Corby-Kistler H."/>
            <person name="Broz K."/>
            <person name="Gale L.R."/>
            <person name="Jonkers W."/>
            <person name="O'Donnell K."/>
            <person name="Ploetz R."/>
            <person name="Steinberg C."/>
            <person name="Schwartz D.C."/>
            <person name="VanEtten H."/>
            <person name="Zhou S."/>
            <person name="Young S.K."/>
            <person name="Zeng Q."/>
            <person name="Gargeya S."/>
            <person name="Fitzgerald M."/>
            <person name="Abouelleil A."/>
            <person name="Alvarado L."/>
            <person name="Chapman S.B."/>
            <person name="Gainer-Dewar J."/>
            <person name="Goldberg J."/>
            <person name="Griggs A."/>
            <person name="Gujja S."/>
            <person name="Hansen M."/>
            <person name="Howarth C."/>
            <person name="Imamovic A."/>
            <person name="Ireland A."/>
            <person name="Larimer J."/>
            <person name="McCowan C."/>
            <person name="Murphy C."/>
            <person name="Pearson M."/>
            <person name="Poon T.W."/>
            <person name="Priest M."/>
            <person name="Roberts A."/>
            <person name="Saif S."/>
            <person name="Shea T."/>
            <person name="Sykes S."/>
            <person name="Wortman J."/>
            <person name="Nusbaum C."/>
            <person name="Birren B."/>
        </authorList>
    </citation>
    <scope>NUCLEOTIDE SEQUENCE</scope>
    <source>
        <strain evidence="1">54008</strain>
    </source>
</reference>
<organism evidence="1">
    <name type="scientific">Fusarium oxysporum f. sp. conglutinans race 2 54008</name>
    <dbReference type="NCBI Taxonomy" id="1089457"/>
    <lineage>
        <taxon>Eukaryota</taxon>
        <taxon>Fungi</taxon>
        <taxon>Dikarya</taxon>
        <taxon>Ascomycota</taxon>
        <taxon>Pezizomycotina</taxon>
        <taxon>Sordariomycetes</taxon>
        <taxon>Hypocreomycetidae</taxon>
        <taxon>Hypocreales</taxon>
        <taxon>Nectriaceae</taxon>
        <taxon>Fusarium</taxon>
        <taxon>Fusarium oxysporum species complex</taxon>
    </lineage>
</organism>
<dbReference type="AlphaFoldDB" id="X0GN21"/>
<gene>
    <name evidence="1" type="ORF">FOPG_19058</name>
</gene>
<sequence length="33" mass="3862">MSPLENDTYNVFPIVYEKWTSEVVLIGSMLERT</sequence>